<feature type="domain" description="DDE Tnp4" evidence="8">
    <location>
        <begin position="70"/>
        <end position="237"/>
    </location>
</feature>
<keyword evidence="5" id="KW-0479">Metal-binding</keyword>
<evidence type="ECO:0000256" key="1">
    <source>
        <dbReference type="ARBA" id="ARBA00001968"/>
    </source>
</evidence>
<comment type="caution">
    <text evidence="9">The sequence shown here is derived from an EMBL/GenBank/DDBJ whole genome shotgun (WGS) entry which is preliminary data.</text>
</comment>
<comment type="similarity">
    <text evidence="3">Belongs to the HARBI1 family.</text>
</comment>
<comment type="subcellular location">
    <subcellularLocation>
        <location evidence="2">Nucleus</location>
    </subcellularLocation>
</comment>
<dbReference type="Pfam" id="PF13359">
    <property type="entry name" value="DDE_Tnp_4"/>
    <property type="match status" value="1"/>
</dbReference>
<evidence type="ECO:0000256" key="3">
    <source>
        <dbReference type="ARBA" id="ARBA00006958"/>
    </source>
</evidence>
<evidence type="ECO:0000256" key="5">
    <source>
        <dbReference type="ARBA" id="ARBA00022723"/>
    </source>
</evidence>
<evidence type="ECO:0000256" key="4">
    <source>
        <dbReference type="ARBA" id="ARBA00022722"/>
    </source>
</evidence>
<organism evidence="9 10">
    <name type="scientific">Cryptotermes secundus</name>
    <dbReference type="NCBI Taxonomy" id="105785"/>
    <lineage>
        <taxon>Eukaryota</taxon>
        <taxon>Metazoa</taxon>
        <taxon>Ecdysozoa</taxon>
        <taxon>Arthropoda</taxon>
        <taxon>Hexapoda</taxon>
        <taxon>Insecta</taxon>
        <taxon>Pterygota</taxon>
        <taxon>Neoptera</taxon>
        <taxon>Polyneoptera</taxon>
        <taxon>Dictyoptera</taxon>
        <taxon>Blattodea</taxon>
        <taxon>Blattoidea</taxon>
        <taxon>Termitoidae</taxon>
        <taxon>Kalotermitidae</taxon>
        <taxon>Cryptotermitinae</taxon>
        <taxon>Cryptotermes</taxon>
    </lineage>
</organism>
<keyword evidence="6" id="KW-0378">Hydrolase</keyword>
<dbReference type="GO" id="GO:0046872">
    <property type="term" value="F:metal ion binding"/>
    <property type="evidence" value="ECO:0007669"/>
    <property type="project" value="UniProtKB-KW"/>
</dbReference>
<evidence type="ECO:0000256" key="6">
    <source>
        <dbReference type="ARBA" id="ARBA00022801"/>
    </source>
</evidence>
<accession>A0A2J7RJQ5</accession>
<evidence type="ECO:0000256" key="2">
    <source>
        <dbReference type="ARBA" id="ARBA00004123"/>
    </source>
</evidence>
<dbReference type="PANTHER" id="PTHR22930:SF269">
    <property type="entry name" value="NUCLEASE HARBI1-LIKE PROTEIN"/>
    <property type="match status" value="1"/>
</dbReference>
<feature type="non-terminal residue" evidence="9">
    <location>
        <position position="1"/>
    </location>
</feature>
<dbReference type="EMBL" id="NEVH01002988">
    <property type="protein sequence ID" value="PNF41073.1"/>
    <property type="molecule type" value="Genomic_DNA"/>
</dbReference>
<dbReference type="GO" id="GO:0005634">
    <property type="term" value="C:nucleus"/>
    <property type="evidence" value="ECO:0007669"/>
    <property type="project" value="UniProtKB-SubCell"/>
</dbReference>
<dbReference type="InterPro" id="IPR045249">
    <property type="entry name" value="HARBI1-like"/>
</dbReference>
<dbReference type="PANTHER" id="PTHR22930">
    <property type="match status" value="1"/>
</dbReference>
<dbReference type="Proteomes" id="UP000235965">
    <property type="component" value="Unassembled WGS sequence"/>
</dbReference>
<dbReference type="InParanoid" id="A0A2J7RJQ5"/>
<dbReference type="OrthoDB" id="6762262at2759"/>
<sequence>FLGQGDTFRAIALTYRMGETTVRRIVYETCEVIWEVLSPIVMPPPTKEIWGHISSRIWDKWQYPNALGAMDGKHVVFEKPGGSGSTFFNYKKEFSVALLALVDADYKFVVVDVGAHGRTSDGAVFFRSRLGKMLTEGTLDIPVPKSLPNEPEIVLPHVIVADEAFPLQENIMRPYPGPQVVNNERNKIYNYRHSRFRRESENAFGVISKKFRIYRRKLQISPDNLDKVILATTCLHNFLCGDDEYLWQPGKLEASVESLRLEDIPRIGGRPSDVAYAVREQLKTYFVSRAGSVIWCTEEGDNYPVILKPSC</sequence>
<gene>
    <name evidence="9" type="ORF">B7P43_G06244</name>
</gene>
<comment type="cofactor">
    <cofactor evidence="1">
        <name>a divalent metal cation</name>
        <dbReference type="ChEBI" id="CHEBI:60240"/>
    </cofactor>
</comment>
<keyword evidence="4" id="KW-0540">Nuclease</keyword>
<dbReference type="InterPro" id="IPR027806">
    <property type="entry name" value="HARBI1_dom"/>
</dbReference>
<name>A0A2J7RJQ5_9NEOP</name>
<dbReference type="GO" id="GO:0004518">
    <property type="term" value="F:nuclease activity"/>
    <property type="evidence" value="ECO:0007669"/>
    <property type="project" value="UniProtKB-KW"/>
</dbReference>
<evidence type="ECO:0000259" key="8">
    <source>
        <dbReference type="Pfam" id="PF13359"/>
    </source>
</evidence>
<dbReference type="AlphaFoldDB" id="A0A2J7RJQ5"/>
<proteinExistence type="inferred from homology"/>
<dbReference type="GO" id="GO:0016787">
    <property type="term" value="F:hydrolase activity"/>
    <property type="evidence" value="ECO:0007669"/>
    <property type="project" value="UniProtKB-KW"/>
</dbReference>
<keyword evidence="10" id="KW-1185">Reference proteome</keyword>
<evidence type="ECO:0000256" key="7">
    <source>
        <dbReference type="ARBA" id="ARBA00023242"/>
    </source>
</evidence>
<protein>
    <recommendedName>
        <fullName evidence="8">DDE Tnp4 domain-containing protein</fullName>
    </recommendedName>
</protein>
<keyword evidence="7" id="KW-0539">Nucleus</keyword>
<evidence type="ECO:0000313" key="9">
    <source>
        <dbReference type="EMBL" id="PNF41073.1"/>
    </source>
</evidence>
<reference evidence="9 10" key="1">
    <citation type="submission" date="2017-12" db="EMBL/GenBank/DDBJ databases">
        <title>Hemimetabolous genomes reveal molecular basis of termite eusociality.</title>
        <authorList>
            <person name="Harrison M.C."/>
            <person name="Jongepier E."/>
            <person name="Robertson H.M."/>
            <person name="Arning N."/>
            <person name="Bitard-Feildel T."/>
            <person name="Chao H."/>
            <person name="Childers C.P."/>
            <person name="Dinh H."/>
            <person name="Doddapaneni H."/>
            <person name="Dugan S."/>
            <person name="Gowin J."/>
            <person name="Greiner C."/>
            <person name="Han Y."/>
            <person name="Hu H."/>
            <person name="Hughes D.S.T."/>
            <person name="Huylmans A.-K."/>
            <person name="Kemena C."/>
            <person name="Kremer L.P.M."/>
            <person name="Lee S.L."/>
            <person name="Lopez-Ezquerra A."/>
            <person name="Mallet L."/>
            <person name="Monroy-Kuhn J.M."/>
            <person name="Moser A."/>
            <person name="Murali S.C."/>
            <person name="Muzny D.M."/>
            <person name="Otani S."/>
            <person name="Piulachs M.-D."/>
            <person name="Poelchau M."/>
            <person name="Qu J."/>
            <person name="Schaub F."/>
            <person name="Wada-Katsumata A."/>
            <person name="Worley K.C."/>
            <person name="Xie Q."/>
            <person name="Ylla G."/>
            <person name="Poulsen M."/>
            <person name="Gibbs R.A."/>
            <person name="Schal C."/>
            <person name="Richards S."/>
            <person name="Belles X."/>
            <person name="Korb J."/>
            <person name="Bornberg-Bauer E."/>
        </authorList>
    </citation>
    <scope>NUCLEOTIDE SEQUENCE [LARGE SCALE GENOMIC DNA]</scope>
    <source>
        <tissue evidence="9">Whole body</tissue>
    </source>
</reference>
<dbReference type="STRING" id="105785.A0A2J7RJQ5"/>
<evidence type="ECO:0000313" key="10">
    <source>
        <dbReference type="Proteomes" id="UP000235965"/>
    </source>
</evidence>